<dbReference type="PANTHER" id="PTHR30003">
    <property type="entry name" value="L-LACTATE PERMEASE"/>
    <property type="match status" value="1"/>
</dbReference>
<feature type="transmembrane region" description="Helical" evidence="8">
    <location>
        <begin position="471"/>
        <end position="497"/>
    </location>
</feature>
<organism evidence="9 10">
    <name type="scientific">Kushneria aurantia</name>
    <dbReference type="NCBI Taxonomy" id="504092"/>
    <lineage>
        <taxon>Bacteria</taxon>
        <taxon>Pseudomonadati</taxon>
        <taxon>Pseudomonadota</taxon>
        <taxon>Gammaproteobacteria</taxon>
        <taxon>Oceanospirillales</taxon>
        <taxon>Halomonadaceae</taxon>
        <taxon>Kushneria</taxon>
    </lineage>
</organism>
<feature type="transmembrane region" description="Helical" evidence="8">
    <location>
        <begin position="425"/>
        <end position="451"/>
    </location>
</feature>
<feature type="transmembrane region" description="Helical" evidence="8">
    <location>
        <begin position="318"/>
        <end position="337"/>
    </location>
</feature>
<evidence type="ECO:0000256" key="1">
    <source>
        <dbReference type="ARBA" id="ARBA00004651"/>
    </source>
</evidence>
<feature type="transmembrane region" description="Helical" evidence="8">
    <location>
        <begin position="278"/>
        <end position="298"/>
    </location>
</feature>
<comment type="caution">
    <text evidence="9">The sequence shown here is derived from an EMBL/GenBank/DDBJ whole genome shotgun (WGS) entry which is preliminary data.</text>
</comment>
<dbReference type="PANTHER" id="PTHR30003:SF0">
    <property type="entry name" value="GLYCOLATE PERMEASE GLCA-RELATED"/>
    <property type="match status" value="1"/>
</dbReference>
<feature type="transmembrane region" description="Helical" evidence="8">
    <location>
        <begin position="380"/>
        <end position="404"/>
    </location>
</feature>
<keyword evidence="3 8" id="KW-0813">Transport</keyword>
<dbReference type="InterPro" id="IPR003804">
    <property type="entry name" value="Lactate_perm"/>
</dbReference>
<evidence type="ECO:0000256" key="2">
    <source>
        <dbReference type="ARBA" id="ARBA00010100"/>
    </source>
</evidence>
<reference evidence="9 10" key="1">
    <citation type="submission" date="2024-09" db="EMBL/GenBank/DDBJ databases">
        <authorList>
            <person name="Sun Q."/>
            <person name="Mori K."/>
        </authorList>
    </citation>
    <scope>NUCLEOTIDE SEQUENCE [LARGE SCALE GENOMIC DNA]</scope>
    <source>
        <strain evidence="9 10">CCM 7415</strain>
    </source>
</reference>
<accession>A0ABV6G1W1</accession>
<evidence type="ECO:0000256" key="5">
    <source>
        <dbReference type="ARBA" id="ARBA00022692"/>
    </source>
</evidence>
<feature type="transmembrane region" description="Helical" evidence="8">
    <location>
        <begin position="142"/>
        <end position="165"/>
    </location>
</feature>
<evidence type="ECO:0000256" key="3">
    <source>
        <dbReference type="ARBA" id="ARBA00022448"/>
    </source>
</evidence>
<keyword evidence="4" id="KW-1003">Cell membrane</keyword>
<gene>
    <name evidence="9" type="ORF">ACFFHW_06425</name>
</gene>
<keyword evidence="6 8" id="KW-1133">Transmembrane helix</keyword>
<keyword evidence="8" id="KW-0997">Cell inner membrane</keyword>
<sequence>MMELAAACTPLVLLIFLMGKKNSMASSRALPLCAMLAYLLALAVFDRDANAVNATVVSGLLMALTPLSIVAGAIFMFRTMEVTGALTTIRGALNGISHNPIAQLMIVGWAFAFLIEGASGFGTPAAIAAPVLVGLGFPALRVATFCLIMNTIPVTFGAVGTPIWFGFSVLDLSPAALRDIAWQSALINATAAPLVVVAGLAMVVRWREIVDNLVFILLATFSCTLPYVAISFYSVEFPSLIGGLVGLSLTLLLARRGVGLARVAQPQAPANAPGSGRALLKATFPLWGTVLILVVTRIPALGLKPLLQLDTPALQLPLGQLGELTVSAGLVVGLNEVFRTDIGWHHSILYVPALLPFVLVGLLTLGGFHRAGAARDVGRYTLVSIRAPFFALMGALVFVNLMMLGDEASPVALIGYQLARLSGEYWTVFAPLLGALGSFFSGSATISNLTFSAIQFSIAEQSGLSTSGTLALQGVGAAMGNMICINNIVAVTAILGLQRQDGVILKRTALVMLLYAAVAGAMGLLMSA</sequence>
<keyword evidence="7 8" id="KW-0472">Membrane</keyword>
<protein>
    <recommendedName>
        <fullName evidence="8">L-lactate permease</fullName>
    </recommendedName>
</protein>
<comment type="similarity">
    <text evidence="2 8">Belongs to the lactate permease family.</text>
</comment>
<dbReference type="RefSeq" id="WP_019950535.1">
    <property type="nucleotide sequence ID" value="NZ_JBHLVX010000022.1"/>
</dbReference>
<evidence type="ECO:0000256" key="7">
    <source>
        <dbReference type="ARBA" id="ARBA00023136"/>
    </source>
</evidence>
<feature type="transmembrane region" description="Helical" evidence="8">
    <location>
        <begin position="349"/>
        <end position="368"/>
    </location>
</feature>
<feature type="transmembrane region" description="Helical" evidence="8">
    <location>
        <begin position="509"/>
        <end position="527"/>
    </location>
</feature>
<evidence type="ECO:0000256" key="6">
    <source>
        <dbReference type="ARBA" id="ARBA00022989"/>
    </source>
</evidence>
<keyword evidence="10" id="KW-1185">Reference proteome</keyword>
<dbReference type="EMBL" id="JBHLVX010000022">
    <property type="protein sequence ID" value="MFC0267632.1"/>
    <property type="molecule type" value="Genomic_DNA"/>
</dbReference>
<dbReference type="Proteomes" id="UP001589814">
    <property type="component" value="Unassembled WGS sequence"/>
</dbReference>
<feature type="transmembrane region" description="Helical" evidence="8">
    <location>
        <begin position="106"/>
        <end position="135"/>
    </location>
</feature>
<dbReference type="Pfam" id="PF02652">
    <property type="entry name" value="Lactate_perm"/>
    <property type="match status" value="1"/>
</dbReference>
<feature type="transmembrane region" description="Helical" evidence="8">
    <location>
        <begin position="57"/>
        <end position="77"/>
    </location>
</feature>
<proteinExistence type="inferred from homology"/>
<evidence type="ECO:0000313" key="10">
    <source>
        <dbReference type="Proteomes" id="UP001589814"/>
    </source>
</evidence>
<evidence type="ECO:0000256" key="4">
    <source>
        <dbReference type="ARBA" id="ARBA00022475"/>
    </source>
</evidence>
<feature type="transmembrane region" description="Helical" evidence="8">
    <location>
        <begin position="185"/>
        <end position="206"/>
    </location>
</feature>
<evidence type="ECO:0000313" key="9">
    <source>
        <dbReference type="EMBL" id="MFC0267632.1"/>
    </source>
</evidence>
<feature type="transmembrane region" description="Helical" evidence="8">
    <location>
        <begin position="29"/>
        <end position="45"/>
    </location>
</feature>
<keyword evidence="5 8" id="KW-0812">Transmembrane</keyword>
<evidence type="ECO:0000256" key="8">
    <source>
        <dbReference type="RuleBase" id="RU365092"/>
    </source>
</evidence>
<comment type="function">
    <text evidence="8">Uptake of L-lactate across the membrane. Can also transport D-lactate and glycolate.</text>
</comment>
<feature type="transmembrane region" description="Helical" evidence="8">
    <location>
        <begin position="213"/>
        <end position="233"/>
    </location>
</feature>
<name>A0ABV6G1W1_9GAMM</name>
<comment type="subcellular location">
    <subcellularLocation>
        <location evidence="8">Cell inner membrane</location>
        <topology evidence="8">Multi-pass membrane protein</topology>
    </subcellularLocation>
    <subcellularLocation>
        <location evidence="1">Cell membrane</location>
        <topology evidence="1">Multi-pass membrane protein</topology>
    </subcellularLocation>
</comment>
<feature type="transmembrane region" description="Helical" evidence="8">
    <location>
        <begin position="239"/>
        <end position="258"/>
    </location>
</feature>